<keyword evidence="1" id="KW-1133">Transmembrane helix</keyword>
<evidence type="ECO:0000313" key="2">
    <source>
        <dbReference type="EMBL" id="KAG2187069.1"/>
    </source>
</evidence>
<sequence>MSSTITASFAGLPGPSVRVNYDENTKVEQLSMLVAESLGIVSEKPFILEDKDGNPIDHIRQLISLSNVYLVVDKEIILINPDTSAQIIKRRTLYMRPFILYTFMSGATELLLLLISIVFFSGLYDIHIKFIWTMVFCTIGMGSTMGSLTNFFITDRYTGSKAVWISAVLSSVVLSACNGLCYVLATHFDYFGAVSHPWYFHLRYPLIFLAGYENGKLLYTEAGFKKLTRLGI</sequence>
<reference evidence="2" key="1">
    <citation type="submission" date="2020-12" db="EMBL/GenBank/DDBJ databases">
        <title>Metabolic potential, ecology and presence of endohyphal bacteria is reflected in genomic diversity of Mucoromycotina.</title>
        <authorList>
            <person name="Muszewska A."/>
            <person name="Okrasinska A."/>
            <person name="Steczkiewicz K."/>
            <person name="Drgas O."/>
            <person name="Orlowska M."/>
            <person name="Perlinska-Lenart U."/>
            <person name="Aleksandrzak-Piekarczyk T."/>
            <person name="Szatraj K."/>
            <person name="Zielenkiewicz U."/>
            <person name="Pilsyk S."/>
            <person name="Malc E."/>
            <person name="Mieczkowski P."/>
            <person name="Kruszewska J.S."/>
            <person name="Biernat P."/>
            <person name="Pawlowska J."/>
        </authorList>
    </citation>
    <scope>NUCLEOTIDE SEQUENCE</scope>
    <source>
        <strain evidence="2">WA0000051536</strain>
    </source>
</reference>
<proteinExistence type="predicted"/>
<comment type="caution">
    <text evidence="2">The sequence shown here is derived from an EMBL/GenBank/DDBJ whole genome shotgun (WGS) entry which is preliminary data.</text>
</comment>
<organism evidence="2 3">
    <name type="scientific">Umbelopsis vinacea</name>
    <dbReference type="NCBI Taxonomy" id="44442"/>
    <lineage>
        <taxon>Eukaryota</taxon>
        <taxon>Fungi</taxon>
        <taxon>Fungi incertae sedis</taxon>
        <taxon>Mucoromycota</taxon>
        <taxon>Mucoromycotina</taxon>
        <taxon>Umbelopsidomycetes</taxon>
        <taxon>Umbelopsidales</taxon>
        <taxon>Umbelopsidaceae</taxon>
        <taxon>Umbelopsis</taxon>
    </lineage>
</organism>
<accession>A0A8H7Q8G8</accession>
<evidence type="ECO:0000313" key="3">
    <source>
        <dbReference type="Proteomes" id="UP000612746"/>
    </source>
</evidence>
<keyword evidence="1" id="KW-0812">Transmembrane</keyword>
<evidence type="ECO:0000256" key="1">
    <source>
        <dbReference type="SAM" id="Phobius"/>
    </source>
</evidence>
<keyword evidence="1" id="KW-0472">Membrane</keyword>
<feature type="transmembrane region" description="Helical" evidence="1">
    <location>
        <begin position="130"/>
        <end position="153"/>
    </location>
</feature>
<name>A0A8H7Q8G8_9FUNG</name>
<keyword evidence="3" id="KW-1185">Reference proteome</keyword>
<dbReference type="Proteomes" id="UP000612746">
    <property type="component" value="Unassembled WGS sequence"/>
</dbReference>
<gene>
    <name evidence="2" type="ORF">INT44_003297</name>
</gene>
<dbReference type="OrthoDB" id="10019049at2759"/>
<dbReference type="EMBL" id="JAEPRA010000004">
    <property type="protein sequence ID" value="KAG2187069.1"/>
    <property type="molecule type" value="Genomic_DNA"/>
</dbReference>
<protein>
    <submittedName>
        <fullName evidence="2">Uncharacterized protein</fullName>
    </submittedName>
</protein>
<dbReference type="AlphaFoldDB" id="A0A8H7Q8G8"/>
<feature type="transmembrane region" description="Helical" evidence="1">
    <location>
        <begin position="98"/>
        <end position="124"/>
    </location>
</feature>
<feature type="transmembrane region" description="Helical" evidence="1">
    <location>
        <begin position="162"/>
        <end position="185"/>
    </location>
</feature>